<dbReference type="AlphaFoldDB" id="A0AAV6KG98"/>
<feature type="domain" description="Glycosyl transferase family 1" evidence="12">
    <location>
        <begin position="316"/>
        <end position="398"/>
    </location>
</feature>
<evidence type="ECO:0000256" key="10">
    <source>
        <dbReference type="RuleBase" id="RU367136"/>
    </source>
</evidence>
<comment type="subcellular location">
    <subcellularLocation>
        <location evidence="10">Endoplasmic reticulum membrane</location>
        <topology evidence="10">Single-pass membrane protein</topology>
    </subcellularLocation>
</comment>
<dbReference type="InterPro" id="IPR028098">
    <property type="entry name" value="Glyco_trans_4-like_N"/>
</dbReference>
<dbReference type="EC" id="2.4.1.132" evidence="10"/>
<keyword evidence="4" id="KW-0812">Transmembrane</keyword>
<comment type="catalytic activity">
    <reaction evidence="9 10">
        <text>an alpha-D-Man-(1-&gt;3)-beta-D-Man-(1-&gt;4)-beta-D-GlcNAc-(1-&gt;4)-alpha-D-GlcNAc-diphospho-di-trans,poly-cis-dolichol + GDP-alpha-D-mannose = an alpha-D-Man-(1-&gt;3)-[alpha-D-Man-(1-&gt;6)]-beta-D-Man-(1-&gt;4)-beta-D-GlcNAc-(1-&gt;4)-alpha-D-GlcNAc-diphospho-di-trans,poly-cis-dolichol + GDP + H(+)</text>
        <dbReference type="Rhea" id="RHEA:29519"/>
        <dbReference type="Rhea" id="RHEA-COMP:19513"/>
        <dbReference type="Rhea" id="RHEA-COMP:19515"/>
        <dbReference type="ChEBI" id="CHEBI:15378"/>
        <dbReference type="ChEBI" id="CHEBI:57527"/>
        <dbReference type="ChEBI" id="CHEBI:58189"/>
        <dbReference type="ChEBI" id="CHEBI:132510"/>
        <dbReference type="ChEBI" id="CHEBI:132511"/>
        <dbReference type="EC" id="2.4.1.257"/>
    </reaction>
    <physiologicalReaction direction="left-to-right" evidence="9 10">
        <dbReference type="Rhea" id="RHEA:29520"/>
    </physiologicalReaction>
</comment>
<feature type="domain" description="Glycosyltransferase subfamily 4-like N-terminal" evidence="13">
    <location>
        <begin position="96"/>
        <end position="273"/>
    </location>
</feature>
<name>A0AAV6KG98_9ERIC</name>
<evidence type="ECO:0000256" key="9">
    <source>
        <dbReference type="ARBA" id="ARBA00045104"/>
    </source>
</evidence>
<dbReference type="EMBL" id="JACTNZ010000004">
    <property type="protein sequence ID" value="KAG5551349.1"/>
    <property type="molecule type" value="Genomic_DNA"/>
</dbReference>
<evidence type="ECO:0000256" key="3">
    <source>
        <dbReference type="ARBA" id="ARBA00022679"/>
    </source>
</evidence>
<accession>A0AAV6KG98</accession>
<comment type="pathway">
    <text evidence="1 10">Protein modification; protein glycosylation.</text>
</comment>
<evidence type="ECO:0000259" key="12">
    <source>
        <dbReference type="Pfam" id="PF00534"/>
    </source>
</evidence>
<evidence type="ECO:0000256" key="11">
    <source>
        <dbReference type="SAM" id="MobiDB-lite"/>
    </source>
</evidence>
<keyword evidence="2 10" id="KW-0328">Glycosyltransferase</keyword>
<feature type="compositionally biased region" description="Basic and acidic residues" evidence="11">
    <location>
        <begin position="22"/>
        <end position="52"/>
    </location>
</feature>
<dbReference type="Gene3D" id="3.40.50.2000">
    <property type="entry name" value="Glycogen Phosphorylase B"/>
    <property type="match status" value="2"/>
</dbReference>
<dbReference type="GO" id="GO:0102704">
    <property type="term" value="F:GDP-Man:Man(2)GlcNAc(2)-PP-Dol alpha-1,6-mannosyltransferase activity"/>
    <property type="evidence" value="ECO:0007669"/>
    <property type="project" value="UniProtKB-UniRule"/>
</dbReference>
<dbReference type="PANTHER" id="PTHR45918">
    <property type="entry name" value="ALPHA-1,3/1,6-MANNOSYLTRANSFERASE ALG2"/>
    <property type="match status" value="1"/>
</dbReference>
<protein>
    <recommendedName>
        <fullName evidence="10">Alpha-1,3/1,6-mannosyltransferase ALG2</fullName>
        <ecNumber evidence="10">2.4.1.132</ecNumber>
        <ecNumber evidence="10">2.4.1.257</ecNumber>
    </recommendedName>
    <alternativeName>
        <fullName evidence="10">GDP-Man:Man(1)GlcNAc(2)-PP-Dol alpha-1,3-mannosyltransferase</fullName>
    </alternativeName>
</protein>
<evidence type="ECO:0000256" key="6">
    <source>
        <dbReference type="ARBA" id="ARBA00022989"/>
    </source>
</evidence>
<keyword evidence="3 10" id="KW-0808">Transferase</keyword>
<evidence type="ECO:0000256" key="2">
    <source>
        <dbReference type="ARBA" id="ARBA00022676"/>
    </source>
</evidence>
<gene>
    <name evidence="14" type="ORF">RHGRI_009683</name>
</gene>
<dbReference type="Pfam" id="PF13439">
    <property type="entry name" value="Glyco_transf_4"/>
    <property type="match status" value="1"/>
</dbReference>
<evidence type="ECO:0000256" key="8">
    <source>
        <dbReference type="ARBA" id="ARBA00045103"/>
    </source>
</evidence>
<keyword evidence="7" id="KW-0472">Membrane</keyword>
<evidence type="ECO:0000256" key="7">
    <source>
        <dbReference type="ARBA" id="ARBA00023136"/>
    </source>
</evidence>
<evidence type="ECO:0000256" key="5">
    <source>
        <dbReference type="ARBA" id="ARBA00022824"/>
    </source>
</evidence>
<organism evidence="14 15">
    <name type="scientific">Rhododendron griersonianum</name>
    <dbReference type="NCBI Taxonomy" id="479676"/>
    <lineage>
        <taxon>Eukaryota</taxon>
        <taxon>Viridiplantae</taxon>
        <taxon>Streptophyta</taxon>
        <taxon>Embryophyta</taxon>
        <taxon>Tracheophyta</taxon>
        <taxon>Spermatophyta</taxon>
        <taxon>Magnoliopsida</taxon>
        <taxon>eudicotyledons</taxon>
        <taxon>Gunneridae</taxon>
        <taxon>Pentapetalae</taxon>
        <taxon>asterids</taxon>
        <taxon>Ericales</taxon>
        <taxon>Ericaceae</taxon>
        <taxon>Ericoideae</taxon>
        <taxon>Rhodoreae</taxon>
        <taxon>Rhododendron</taxon>
    </lineage>
</organism>
<evidence type="ECO:0000313" key="14">
    <source>
        <dbReference type="EMBL" id="KAG5551349.1"/>
    </source>
</evidence>
<evidence type="ECO:0000256" key="4">
    <source>
        <dbReference type="ARBA" id="ARBA00022692"/>
    </source>
</evidence>
<evidence type="ECO:0000256" key="1">
    <source>
        <dbReference type="ARBA" id="ARBA00004922"/>
    </source>
</evidence>
<comment type="catalytic activity">
    <reaction evidence="8 10">
        <text>a beta-D-Man-(1-&gt;4)-beta-D-GlcNAc-(1-&gt;4)-alpha-D-GlcNAc-diphospho-di-trans,poly-cis-dolichol + GDP-alpha-D-mannose = an alpha-D-Man-(1-&gt;3)-beta-D-Man-(1-&gt;4)-beta-D-GlcNAc-(1-&gt;4)-alpha-D-GlcNAc-diphospho-di-trans,poly-cis-dolichol + GDP + H(+)</text>
        <dbReference type="Rhea" id="RHEA:29515"/>
        <dbReference type="Rhea" id="RHEA-COMP:19511"/>
        <dbReference type="Rhea" id="RHEA-COMP:19513"/>
        <dbReference type="ChEBI" id="CHEBI:15378"/>
        <dbReference type="ChEBI" id="CHEBI:57527"/>
        <dbReference type="ChEBI" id="CHEBI:58189"/>
        <dbReference type="ChEBI" id="CHEBI:58472"/>
        <dbReference type="ChEBI" id="CHEBI:132510"/>
        <dbReference type="EC" id="2.4.1.132"/>
    </reaction>
    <physiologicalReaction direction="left-to-right" evidence="8 10">
        <dbReference type="Rhea" id="RHEA:29516"/>
    </physiologicalReaction>
</comment>
<dbReference type="GO" id="GO:0005789">
    <property type="term" value="C:endoplasmic reticulum membrane"/>
    <property type="evidence" value="ECO:0007669"/>
    <property type="project" value="UniProtKB-SubCell"/>
</dbReference>
<comment type="caution">
    <text evidence="14">The sequence shown here is derived from an EMBL/GenBank/DDBJ whole genome shotgun (WGS) entry which is preliminary data.</text>
</comment>
<dbReference type="SUPFAM" id="SSF53756">
    <property type="entry name" value="UDP-Glycosyltransferase/glycogen phosphorylase"/>
    <property type="match status" value="1"/>
</dbReference>
<reference evidence="14" key="1">
    <citation type="submission" date="2020-08" db="EMBL/GenBank/DDBJ databases">
        <title>Plant Genome Project.</title>
        <authorList>
            <person name="Zhang R.-G."/>
        </authorList>
    </citation>
    <scope>NUCLEOTIDE SEQUENCE</scope>
    <source>
        <strain evidence="14">WSP0</strain>
        <tissue evidence="14">Leaf</tissue>
    </source>
</reference>
<evidence type="ECO:0000259" key="13">
    <source>
        <dbReference type="Pfam" id="PF13439"/>
    </source>
</evidence>
<proteinExistence type="inferred from homology"/>
<dbReference type="PANTHER" id="PTHR45918:SF1">
    <property type="entry name" value="ALPHA-1,3_1,6-MANNOSYLTRANSFERASE ALG2"/>
    <property type="match status" value="1"/>
</dbReference>
<comment type="function">
    <text evidence="10">Mannosylates Man(2)GlcNAc(2)-dolichol diphosphate and Man(1)GlcNAc(2)-dolichol diphosphate to form Man(3)GlcNAc(2)-dolichol diphosphate.</text>
</comment>
<comment type="similarity">
    <text evidence="10">Belongs to the glycosyltransferase group 1 family.</text>
</comment>
<dbReference type="CDD" id="cd23010">
    <property type="entry name" value="PM41-like"/>
    <property type="match status" value="1"/>
</dbReference>
<dbReference type="InterPro" id="IPR001296">
    <property type="entry name" value="Glyco_trans_1"/>
</dbReference>
<evidence type="ECO:0000313" key="15">
    <source>
        <dbReference type="Proteomes" id="UP000823749"/>
    </source>
</evidence>
<keyword evidence="15" id="KW-1185">Reference proteome</keyword>
<dbReference type="InterPro" id="IPR027054">
    <property type="entry name" value="ALG2"/>
</dbReference>
<dbReference type="EC" id="2.4.1.257" evidence="10"/>
<feature type="region of interest" description="Disordered" evidence="11">
    <location>
        <begin position="1"/>
        <end position="79"/>
    </location>
</feature>
<dbReference type="GO" id="GO:0004378">
    <property type="term" value="F:GDP-Man:Man(1)GlcNAc(2)-PP-Dol alpha-1,3-mannosyltransferase activity"/>
    <property type="evidence" value="ECO:0007669"/>
    <property type="project" value="UniProtKB-UniRule"/>
</dbReference>
<dbReference type="Proteomes" id="UP000823749">
    <property type="component" value="Chromosome 4"/>
</dbReference>
<dbReference type="FunFam" id="3.40.50.2000:FF:000132">
    <property type="entry name" value="alpha-1,3/1,6-mannosyltransferase ALG2"/>
    <property type="match status" value="1"/>
</dbReference>
<keyword evidence="5" id="KW-0256">Endoplasmic reticulum</keyword>
<sequence length="426" mass="47666">MSGAQGAQPPGETTATTYKSVEGGENKAKLDIIRSKEDEGGVEVDKLQDKVPDAAGHGGPIKRFPKERRESRREVMEKKSGRSKLNIAIIHPDLGIGGAERLIVDAAVELSSHGHKVHIFTSHHDRTRCFEETLAGTFPVTVYGAFLPRHIFYRLHAVCAYLRCIFVALCLLLMWPSFDVILADQVSIVIPLLKLKKSTKVVFYCHFPDMLLAQHTTVLRRMYRKPIDFLEEMTTGMADLILVNSKFTASTFAKTFKNLDARGIKPDVLYPAVNFDQFDEPHASNKVDFVYPFHTYFSAQYPDLGESLCMLGFQIFQSLLAFALESPLLDEHFGIVPLEAMAAHKPVIACNSGGPVETIRNGLTGFLCDPNPEEFSLAMAKFIQDPQMAKRMGEEAQKHVSDSFSTKIFGQRLDRFLVNLVRGKRE</sequence>
<feature type="compositionally biased region" description="Basic and acidic residues" evidence="11">
    <location>
        <begin position="67"/>
        <end position="79"/>
    </location>
</feature>
<keyword evidence="6" id="KW-1133">Transmembrane helix</keyword>
<dbReference type="Pfam" id="PF00534">
    <property type="entry name" value="Glycos_transf_1"/>
    <property type="match status" value="1"/>
</dbReference>